<dbReference type="PROSITE" id="PS50071">
    <property type="entry name" value="HOMEOBOX_2"/>
    <property type="match status" value="1"/>
</dbReference>
<keyword evidence="7" id="KW-0804">Transcription</keyword>
<feature type="compositionally biased region" description="Low complexity" evidence="12">
    <location>
        <begin position="823"/>
        <end position="832"/>
    </location>
</feature>
<dbReference type="InterPro" id="IPR023393">
    <property type="entry name" value="START-like_dom_sf"/>
</dbReference>
<proteinExistence type="inferred from homology"/>
<keyword evidence="3" id="KW-0805">Transcription regulation</keyword>
<dbReference type="CDD" id="cd08875">
    <property type="entry name" value="START_ArGLABRA2_like"/>
    <property type="match status" value="1"/>
</dbReference>
<gene>
    <name evidence="15" type="ORF">LSAT_V11C300108660</name>
</gene>
<accession>A0A9R1W0Q0</accession>
<dbReference type="GO" id="GO:0008289">
    <property type="term" value="F:lipid binding"/>
    <property type="evidence" value="ECO:0007669"/>
    <property type="project" value="InterPro"/>
</dbReference>
<dbReference type="EMBL" id="NBSK02000003">
    <property type="protein sequence ID" value="KAJ0216155.1"/>
    <property type="molecule type" value="Genomic_DNA"/>
</dbReference>
<dbReference type="Pfam" id="PF01852">
    <property type="entry name" value="START"/>
    <property type="match status" value="1"/>
</dbReference>
<feature type="domain" description="Homeobox" evidence="13">
    <location>
        <begin position="116"/>
        <end position="176"/>
    </location>
</feature>
<dbReference type="Gene3D" id="1.10.10.60">
    <property type="entry name" value="Homeodomain-like"/>
    <property type="match status" value="1"/>
</dbReference>
<feature type="compositionally biased region" description="Basic and acidic residues" evidence="12">
    <location>
        <begin position="82"/>
        <end position="91"/>
    </location>
</feature>
<feature type="region of interest" description="Disordered" evidence="12">
    <location>
        <begin position="815"/>
        <end position="853"/>
    </location>
</feature>
<protein>
    <recommendedName>
        <fullName evidence="17">Homeobox domain-containing protein</fullName>
    </recommendedName>
</protein>
<dbReference type="Pfam" id="PF00046">
    <property type="entry name" value="Homeodomain"/>
    <property type="match status" value="1"/>
</dbReference>
<evidence type="ECO:0000256" key="5">
    <source>
        <dbReference type="ARBA" id="ARBA00023125"/>
    </source>
</evidence>
<evidence type="ECO:0000256" key="1">
    <source>
        <dbReference type="ARBA" id="ARBA00004123"/>
    </source>
</evidence>
<dbReference type="PROSITE" id="PS00027">
    <property type="entry name" value="HOMEOBOX_1"/>
    <property type="match status" value="1"/>
</dbReference>
<evidence type="ECO:0000259" key="13">
    <source>
        <dbReference type="PROSITE" id="PS50071"/>
    </source>
</evidence>
<evidence type="ECO:0000256" key="9">
    <source>
        <dbReference type="PROSITE-ProRule" id="PRU00108"/>
    </source>
</evidence>
<feature type="domain" description="START" evidence="14">
    <location>
        <begin position="311"/>
        <end position="549"/>
    </location>
</feature>
<dbReference type="FunFam" id="1.10.10.60:FF:000229">
    <property type="entry name" value="Homeobox-leucine zipper protein HDG1"/>
    <property type="match status" value="1"/>
</dbReference>
<name>A0A9R1W0Q0_LACSA</name>
<feature type="coiled-coil region" evidence="11">
    <location>
        <begin position="175"/>
        <end position="209"/>
    </location>
</feature>
<dbReference type="InterPro" id="IPR001356">
    <property type="entry name" value="HD"/>
</dbReference>
<dbReference type="PROSITE" id="PS50848">
    <property type="entry name" value="START"/>
    <property type="match status" value="1"/>
</dbReference>
<evidence type="ECO:0000256" key="7">
    <source>
        <dbReference type="ARBA" id="ARBA00023163"/>
    </source>
</evidence>
<feature type="region of interest" description="Disordered" evidence="12">
    <location>
        <begin position="82"/>
        <end position="122"/>
    </location>
</feature>
<evidence type="ECO:0000256" key="10">
    <source>
        <dbReference type="RuleBase" id="RU000682"/>
    </source>
</evidence>
<keyword evidence="6 9" id="KW-0371">Homeobox</keyword>
<reference evidence="15 16" key="1">
    <citation type="journal article" date="2017" name="Nat. Commun.">
        <title>Genome assembly with in vitro proximity ligation data and whole-genome triplication in lettuce.</title>
        <authorList>
            <person name="Reyes-Chin-Wo S."/>
            <person name="Wang Z."/>
            <person name="Yang X."/>
            <person name="Kozik A."/>
            <person name="Arikit S."/>
            <person name="Song C."/>
            <person name="Xia L."/>
            <person name="Froenicke L."/>
            <person name="Lavelle D.O."/>
            <person name="Truco M.J."/>
            <person name="Xia R."/>
            <person name="Zhu S."/>
            <person name="Xu C."/>
            <person name="Xu H."/>
            <person name="Xu X."/>
            <person name="Cox K."/>
            <person name="Korf I."/>
            <person name="Meyers B.C."/>
            <person name="Michelmore R.W."/>
        </authorList>
    </citation>
    <scope>NUCLEOTIDE SEQUENCE [LARGE SCALE GENOMIC DNA]</scope>
    <source>
        <strain evidence="16">cv. Salinas</strain>
        <tissue evidence="15">Seedlings</tissue>
    </source>
</reference>
<dbReference type="OrthoDB" id="6159439at2759"/>
<dbReference type="GO" id="GO:0005634">
    <property type="term" value="C:nucleus"/>
    <property type="evidence" value="ECO:0007669"/>
    <property type="project" value="UniProtKB-SubCell"/>
</dbReference>
<dbReference type="SMART" id="SM00234">
    <property type="entry name" value="START"/>
    <property type="match status" value="1"/>
</dbReference>
<evidence type="ECO:0000256" key="4">
    <source>
        <dbReference type="ARBA" id="ARBA00023054"/>
    </source>
</evidence>
<dbReference type="CDD" id="cd00086">
    <property type="entry name" value="homeodomain"/>
    <property type="match status" value="1"/>
</dbReference>
<dbReference type="SUPFAM" id="SSF46689">
    <property type="entry name" value="Homeodomain-like"/>
    <property type="match status" value="1"/>
</dbReference>
<evidence type="ECO:0000256" key="12">
    <source>
        <dbReference type="SAM" id="MobiDB-lite"/>
    </source>
</evidence>
<dbReference type="InterPro" id="IPR009057">
    <property type="entry name" value="Homeodomain-like_sf"/>
</dbReference>
<evidence type="ECO:0000256" key="8">
    <source>
        <dbReference type="ARBA" id="ARBA00023242"/>
    </source>
</evidence>
<dbReference type="GO" id="GO:0000981">
    <property type="term" value="F:DNA-binding transcription factor activity, RNA polymerase II-specific"/>
    <property type="evidence" value="ECO:0007669"/>
    <property type="project" value="InterPro"/>
</dbReference>
<keyword evidence="16" id="KW-1185">Reference proteome</keyword>
<organism evidence="15 16">
    <name type="scientific">Lactuca sativa</name>
    <name type="common">Garden lettuce</name>
    <dbReference type="NCBI Taxonomy" id="4236"/>
    <lineage>
        <taxon>Eukaryota</taxon>
        <taxon>Viridiplantae</taxon>
        <taxon>Streptophyta</taxon>
        <taxon>Embryophyta</taxon>
        <taxon>Tracheophyta</taxon>
        <taxon>Spermatophyta</taxon>
        <taxon>Magnoliopsida</taxon>
        <taxon>eudicotyledons</taxon>
        <taxon>Gunneridae</taxon>
        <taxon>Pentapetalae</taxon>
        <taxon>asterids</taxon>
        <taxon>campanulids</taxon>
        <taxon>Asterales</taxon>
        <taxon>Asteraceae</taxon>
        <taxon>Cichorioideae</taxon>
        <taxon>Cichorieae</taxon>
        <taxon>Lactucinae</taxon>
        <taxon>Lactuca</taxon>
    </lineage>
</organism>
<dbReference type="GO" id="GO:0003677">
    <property type="term" value="F:DNA binding"/>
    <property type="evidence" value="ECO:0007669"/>
    <property type="project" value="UniProtKB-UniRule"/>
</dbReference>
<evidence type="ECO:0000256" key="2">
    <source>
        <dbReference type="ARBA" id="ARBA00006789"/>
    </source>
</evidence>
<dbReference type="AlphaFoldDB" id="A0A9R1W0Q0"/>
<feature type="DNA-binding region" description="Homeobox" evidence="9">
    <location>
        <begin position="118"/>
        <end position="177"/>
    </location>
</feature>
<evidence type="ECO:0008006" key="17">
    <source>
        <dbReference type="Google" id="ProtNLM"/>
    </source>
</evidence>
<evidence type="ECO:0000256" key="11">
    <source>
        <dbReference type="SAM" id="Coils"/>
    </source>
</evidence>
<dbReference type="Gene3D" id="3.30.530.20">
    <property type="match status" value="1"/>
</dbReference>
<evidence type="ECO:0000256" key="3">
    <source>
        <dbReference type="ARBA" id="ARBA00023015"/>
    </source>
</evidence>
<dbReference type="PANTHER" id="PTHR45654:SF11">
    <property type="entry name" value="HOMEOBOX-LEUCINE ZIPPER PROTEIN HDG5"/>
    <property type="match status" value="1"/>
</dbReference>
<dbReference type="Proteomes" id="UP000235145">
    <property type="component" value="Unassembled WGS sequence"/>
</dbReference>
<dbReference type="SMART" id="SM00389">
    <property type="entry name" value="HOX"/>
    <property type="match status" value="1"/>
</dbReference>
<sequence>MVSLSFTNPTPHDQKKFYITLQQREGVHIRNYTDTGKMFGDCQVMSSMGGGSGISSESIFPNFNFMPFTDFSFVIPKEEMESMVRSGKEEMESGSGSEQIEGGVSGNEQDTDQQPPAKKKRYHRHTAHQIQEMEALFKECPHPDDKRRMRLSQELGLKPRQVKFWFQNRRTQMKAQQDRADNAILRNDNDNLRNENSRLQSALRALVCSNCGGSTISFDEQQLRMENARLKEELDRICLIATQFCGSDPMQGQGHGPLSSLMTSNLDLDMNMYPRAYDQEGLPNCSEMLQMNPLMASEGPNFAAANGLIIMDDEKPLAIQFALSFMDEVVKMCRLGESLWTKVNDSGKEVLNLDQHAKMFPCFISQKGDPNEFRYEATRASSVVIINSVTLVDAFLDADKWMELFPSIISRAKTLQVVTSGVNGNANGSLQLMYAELQMLSPLVPTREIHFLRYCAQNSDDGSWAIVDFPLDSFHETYQASLTRYKRRPSGCIIQDMPNGYSSVTWIEHAEAEDEPVHGIFTDYVSSGMAFGARRWLAVLQRQCERLASLMARNISDIGAISSPEARKNLMNLAQRMVRMFCLNITGSCGQSWTALSDSVEDTVRITTRKVTEPGQPNGLILTAVSTTWLPHPHYQVFDLLRDERRRSQLDVLSNGIPLQEVAHIANGSHPGNSISLLRLNVASNSSQNVELVLQESCTDDSGSLVVYSVVDVDAIQHTMSGEDPSCIPLLPLGFVIVPAGQNPNDNITSTTTTTGNSTESGGGCLLTVGLQVLANAIPTAKLSLSSANTVNNHIQSTVQQIIAALGGVAAGNGNSTGGGNSGSSDGDNVGGFDEPATRPIKKVDLSPTSKVN</sequence>
<dbReference type="InterPro" id="IPR042160">
    <property type="entry name" value="HD-Zip_IV"/>
</dbReference>
<evidence type="ECO:0000256" key="6">
    <source>
        <dbReference type="ARBA" id="ARBA00023155"/>
    </source>
</evidence>
<keyword evidence="8 9" id="KW-0539">Nucleus</keyword>
<keyword evidence="5 9" id="KW-0238">DNA-binding</keyword>
<comment type="similarity">
    <text evidence="2">Belongs to the HD-ZIP homeobox family. Class IV subfamily.</text>
</comment>
<dbReference type="InterPro" id="IPR002913">
    <property type="entry name" value="START_lipid-bd_dom"/>
</dbReference>
<comment type="subcellular location">
    <subcellularLocation>
        <location evidence="1 9 10">Nucleus</location>
    </subcellularLocation>
</comment>
<comment type="caution">
    <text evidence="15">The sequence shown here is derived from an EMBL/GenBank/DDBJ whole genome shotgun (WGS) entry which is preliminary data.</text>
</comment>
<feature type="compositionally biased region" description="Low complexity" evidence="12">
    <location>
        <begin position="93"/>
        <end position="102"/>
    </location>
</feature>
<dbReference type="InterPro" id="IPR057993">
    <property type="entry name" value="HD-Zip_IV_C"/>
</dbReference>
<dbReference type="Pfam" id="PF25797">
    <property type="entry name" value="PDF2_C"/>
    <property type="match status" value="1"/>
</dbReference>
<dbReference type="SUPFAM" id="SSF55961">
    <property type="entry name" value="Bet v1-like"/>
    <property type="match status" value="2"/>
</dbReference>
<keyword evidence="4 11" id="KW-0175">Coiled coil</keyword>
<evidence type="ECO:0000313" key="15">
    <source>
        <dbReference type="EMBL" id="KAJ0216155.1"/>
    </source>
</evidence>
<evidence type="ECO:0000313" key="16">
    <source>
        <dbReference type="Proteomes" id="UP000235145"/>
    </source>
</evidence>
<dbReference type="InterPro" id="IPR017970">
    <property type="entry name" value="Homeobox_CS"/>
</dbReference>
<evidence type="ECO:0000259" key="14">
    <source>
        <dbReference type="PROSITE" id="PS50848"/>
    </source>
</evidence>
<dbReference type="PANTHER" id="PTHR45654">
    <property type="entry name" value="HOMEOBOX-LEUCINE ZIPPER PROTEIN MERISTEM L1"/>
    <property type="match status" value="1"/>
</dbReference>